<proteinExistence type="predicted"/>
<gene>
    <name evidence="1" type="ORF">FXN61_46190</name>
</gene>
<evidence type="ECO:0000313" key="1">
    <source>
        <dbReference type="EMBL" id="NKE63715.1"/>
    </source>
</evidence>
<evidence type="ECO:0000313" key="2">
    <source>
        <dbReference type="Proteomes" id="UP001515943"/>
    </source>
</evidence>
<protein>
    <submittedName>
        <fullName evidence="1">Uncharacterized protein</fullName>
    </submittedName>
</protein>
<organism evidence="1 2">
    <name type="scientific">Lentzea indica</name>
    <dbReference type="NCBI Taxonomy" id="2604800"/>
    <lineage>
        <taxon>Bacteria</taxon>
        <taxon>Bacillati</taxon>
        <taxon>Actinomycetota</taxon>
        <taxon>Actinomycetes</taxon>
        <taxon>Pseudonocardiales</taxon>
        <taxon>Pseudonocardiaceae</taxon>
        <taxon>Lentzea</taxon>
    </lineage>
</organism>
<keyword evidence="2" id="KW-1185">Reference proteome</keyword>
<sequence>MLASAWPHDVEDSGAYDRNIVHECLARIPRAQRPTFRAVQNEANRLVVAHWGRITDLAARLLDNHCIHHVTR</sequence>
<dbReference type="Proteomes" id="UP001515943">
    <property type="component" value="Unassembled WGS sequence"/>
</dbReference>
<reference evidence="1 2" key="1">
    <citation type="submission" date="2019-08" db="EMBL/GenBank/DDBJ databases">
        <title>Lentzea from Indian Himalayas.</title>
        <authorList>
            <person name="Mandal S."/>
            <person name="Mallick Gupta A."/>
            <person name="Maiti P.K."/>
            <person name="Sarkar J."/>
            <person name="Mandal S."/>
        </authorList>
    </citation>
    <scope>NUCLEOTIDE SEQUENCE [LARGE SCALE GENOMIC DNA]</scope>
    <source>
        <strain evidence="1 2">PSKA42</strain>
    </source>
</reference>
<name>A0ABX1FXD9_9PSEU</name>
<accession>A0ABX1FXD9</accession>
<dbReference type="EMBL" id="VSRL01000406">
    <property type="protein sequence ID" value="NKE63715.1"/>
    <property type="molecule type" value="Genomic_DNA"/>
</dbReference>
<dbReference type="RefSeq" id="WP_167980289.1">
    <property type="nucleotide sequence ID" value="NZ_VSRL01000406.1"/>
</dbReference>
<comment type="caution">
    <text evidence="1">The sequence shown here is derived from an EMBL/GenBank/DDBJ whole genome shotgun (WGS) entry which is preliminary data.</text>
</comment>